<dbReference type="GO" id="GO:0003755">
    <property type="term" value="F:peptidyl-prolyl cis-trans isomerase activity"/>
    <property type="evidence" value="ECO:0007669"/>
    <property type="project" value="InterPro"/>
</dbReference>
<evidence type="ECO:0000313" key="6">
    <source>
        <dbReference type="Proteomes" id="UP001165122"/>
    </source>
</evidence>
<dbReference type="PROSITE" id="PS50072">
    <property type="entry name" value="CSA_PPIASE_2"/>
    <property type="match status" value="1"/>
</dbReference>
<dbReference type="Proteomes" id="UP001165122">
    <property type="component" value="Unassembled WGS sequence"/>
</dbReference>
<accession>A0A9W6ZD80</accession>
<evidence type="ECO:0000256" key="3">
    <source>
        <dbReference type="SAM" id="Phobius"/>
    </source>
</evidence>
<dbReference type="EMBL" id="BRXW01000393">
    <property type="protein sequence ID" value="GMH50226.1"/>
    <property type="molecule type" value="Genomic_DNA"/>
</dbReference>
<reference evidence="6" key="1">
    <citation type="journal article" date="2023" name="Commun. Biol.">
        <title>Genome analysis of Parmales, the sister group of diatoms, reveals the evolutionary specialization of diatoms from phago-mixotrophs to photoautotrophs.</title>
        <authorList>
            <person name="Ban H."/>
            <person name="Sato S."/>
            <person name="Yoshikawa S."/>
            <person name="Yamada K."/>
            <person name="Nakamura Y."/>
            <person name="Ichinomiya M."/>
            <person name="Sato N."/>
            <person name="Blanc-Mathieu R."/>
            <person name="Endo H."/>
            <person name="Kuwata A."/>
            <person name="Ogata H."/>
        </authorList>
    </citation>
    <scope>NUCLEOTIDE SEQUENCE [LARGE SCALE GENOMIC DNA]</scope>
    <source>
        <strain evidence="6">NIES 3700</strain>
    </source>
</reference>
<dbReference type="InterPro" id="IPR002130">
    <property type="entry name" value="Cyclophilin-type_PPIase_dom"/>
</dbReference>
<evidence type="ECO:0000313" key="5">
    <source>
        <dbReference type="EMBL" id="GMH50226.1"/>
    </source>
</evidence>
<feature type="domain" description="PPIase cyclophilin-type" evidence="4">
    <location>
        <begin position="18"/>
        <end position="155"/>
    </location>
</feature>
<dbReference type="PANTHER" id="PTHR45625:SF6">
    <property type="entry name" value="SPLICEOSOME-ASSOCIATED PROTEIN CWC27 HOMOLOG"/>
    <property type="match status" value="1"/>
</dbReference>
<dbReference type="GO" id="GO:0071013">
    <property type="term" value="C:catalytic step 2 spliceosome"/>
    <property type="evidence" value="ECO:0007669"/>
    <property type="project" value="TreeGrafter"/>
</dbReference>
<dbReference type="SUPFAM" id="SSF50891">
    <property type="entry name" value="Cyclophilin-like"/>
    <property type="match status" value="1"/>
</dbReference>
<proteinExistence type="predicted"/>
<protein>
    <recommendedName>
        <fullName evidence="4">PPIase cyclophilin-type domain-containing protein</fullName>
    </recommendedName>
</protein>
<comment type="caution">
    <text evidence="5">The sequence shown here is derived from an EMBL/GenBank/DDBJ whole genome shotgun (WGS) entry which is preliminary data.</text>
</comment>
<dbReference type="InterPro" id="IPR029000">
    <property type="entry name" value="Cyclophilin-like_dom_sf"/>
</dbReference>
<dbReference type="PANTHER" id="PTHR45625">
    <property type="entry name" value="PEPTIDYL-PROLYL CIS-TRANS ISOMERASE-RELATED"/>
    <property type="match status" value="1"/>
</dbReference>
<dbReference type="Pfam" id="PF00160">
    <property type="entry name" value="Pro_isomerase"/>
    <property type="match status" value="1"/>
</dbReference>
<keyword evidence="3" id="KW-0812">Transmembrane</keyword>
<feature type="transmembrane region" description="Helical" evidence="3">
    <location>
        <begin position="211"/>
        <end position="232"/>
    </location>
</feature>
<evidence type="ECO:0000256" key="1">
    <source>
        <dbReference type="ARBA" id="ARBA00004123"/>
    </source>
</evidence>
<dbReference type="OrthoDB" id="45365at2759"/>
<keyword evidence="3" id="KW-0472">Membrane</keyword>
<organism evidence="5 6">
    <name type="scientific">Triparma laevis f. longispina</name>
    <dbReference type="NCBI Taxonomy" id="1714387"/>
    <lineage>
        <taxon>Eukaryota</taxon>
        <taxon>Sar</taxon>
        <taxon>Stramenopiles</taxon>
        <taxon>Ochrophyta</taxon>
        <taxon>Bolidophyceae</taxon>
        <taxon>Parmales</taxon>
        <taxon>Triparmaceae</taxon>
        <taxon>Triparma</taxon>
    </lineage>
</organism>
<sequence length="265" mass="29660">MSTPPPTTFSVNCLTTKGSFQMMFHRSWSPFGYDRLLALFKDNYYDSTYFYRVVPNFLVQFGVNSDPILKEKWNWKNSIQDDPLSPERPFEKGTISFAGSGKDSRCADLFISYAKNQGLGKSPWETPVGLVTSGISVVESFKSYGDISAFNKNGPNPNKLRNRGSEYVGDEFPEMDFFKECRIIDDKPKEVGIKNLHTETPGTSELGVFEGGLILVNLVIMLISGVAILFIGHRICFRKRGRRGGSARALNNDFELVSSTSGKEN</sequence>
<name>A0A9W6ZD80_9STRA</name>
<dbReference type="AlphaFoldDB" id="A0A9W6ZD80"/>
<gene>
    <name evidence="5" type="ORF">TrLO_g9437</name>
</gene>
<keyword evidence="2" id="KW-0539">Nucleus</keyword>
<evidence type="ECO:0000259" key="4">
    <source>
        <dbReference type="PROSITE" id="PS50072"/>
    </source>
</evidence>
<keyword evidence="6" id="KW-1185">Reference proteome</keyword>
<evidence type="ECO:0000256" key="2">
    <source>
        <dbReference type="ARBA" id="ARBA00023242"/>
    </source>
</evidence>
<dbReference type="InterPro" id="IPR044666">
    <property type="entry name" value="Cyclophilin_A-like"/>
</dbReference>
<dbReference type="Gene3D" id="2.40.100.10">
    <property type="entry name" value="Cyclophilin-like"/>
    <property type="match status" value="1"/>
</dbReference>
<keyword evidence="3" id="KW-1133">Transmembrane helix</keyword>
<comment type="subcellular location">
    <subcellularLocation>
        <location evidence="1">Nucleus</location>
    </subcellularLocation>
</comment>